<feature type="signal peptide" evidence="17">
    <location>
        <begin position="1"/>
        <end position="21"/>
    </location>
</feature>
<evidence type="ECO:0000256" key="2">
    <source>
        <dbReference type="ARBA" id="ARBA00012513"/>
    </source>
</evidence>
<dbReference type="GO" id="GO:0016020">
    <property type="term" value="C:membrane"/>
    <property type="evidence" value="ECO:0007669"/>
    <property type="project" value="UniProtKB-SubCell"/>
</dbReference>
<keyword evidence="12" id="KW-0325">Glycoprotein</keyword>
<dbReference type="PROSITE" id="PS00107">
    <property type="entry name" value="PROTEIN_KINASE_ATP"/>
    <property type="match status" value="1"/>
</dbReference>
<evidence type="ECO:0000313" key="19">
    <source>
        <dbReference type="EMBL" id="KAG9458197.1"/>
    </source>
</evidence>
<feature type="domain" description="Protein kinase" evidence="18">
    <location>
        <begin position="346"/>
        <end position="661"/>
    </location>
</feature>
<keyword evidence="7 15" id="KW-0547">Nucleotide-binding</keyword>
<gene>
    <name evidence="19" type="ORF">H6P81_002705</name>
</gene>
<proteinExistence type="predicted"/>
<dbReference type="SMART" id="SM00220">
    <property type="entry name" value="S_TKc"/>
    <property type="match status" value="1"/>
</dbReference>
<accession>A0AAV7FAH6</accession>
<dbReference type="PANTHER" id="PTHR27009">
    <property type="entry name" value="RUST RESISTANCE KINASE LR10-RELATED"/>
    <property type="match status" value="1"/>
</dbReference>
<dbReference type="GO" id="GO:0004674">
    <property type="term" value="F:protein serine/threonine kinase activity"/>
    <property type="evidence" value="ECO:0007669"/>
    <property type="project" value="UniProtKB-KW"/>
</dbReference>
<organism evidence="19 20">
    <name type="scientific">Aristolochia fimbriata</name>
    <name type="common">White veined hardy Dutchman's pipe vine</name>
    <dbReference type="NCBI Taxonomy" id="158543"/>
    <lineage>
        <taxon>Eukaryota</taxon>
        <taxon>Viridiplantae</taxon>
        <taxon>Streptophyta</taxon>
        <taxon>Embryophyta</taxon>
        <taxon>Tracheophyta</taxon>
        <taxon>Spermatophyta</taxon>
        <taxon>Magnoliopsida</taxon>
        <taxon>Magnoliidae</taxon>
        <taxon>Piperales</taxon>
        <taxon>Aristolochiaceae</taxon>
        <taxon>Aristolochia</taxon>
    </lineage>
</organism>
<dbReference type="SUPFAM" id="SSF56112">
    <property type="entry name" value="Protein kinase-like (PK-like)"/>
    <property type="match status" value="1"/>
</dbReference>
<dbReference type="Proteomes" id="UP000825729">
    <property type="component" value="Unassembled WGS sequence"/>
</dbReference>
<keyword evidence="8" id="KW-0418">Kinase</keyword>
<evidence type="ECO:0000256" key="16">
    <source>
        <dbReference type="SAM" id="Phobius"/>
    </source>
</evidence>
<dbReference type="InterPro" id="IPR032872">
    <property type="entry name" value="WAK_assoc_C"/>
</dbReference>
<comment type="subcellular location">
    <subcellularLocation>
        <location evidence="1">Membrane</location>
        <topology evidence="1">Single-pass type I membrane protein</topology>
    </subcellularLocation>
</comment>
<dbReference type="EMBL" id="JAINDJ010000002">
    <property type="protein sequence ID" value="KAG9458197.1"/>
    <property type="molecule type" value="Genomic_DNA"/>
</dbReference>
<dbReference type="FunFam" id="1.10.510.10:FF:001023">
    <property type="entry name" value="Os07g0541700 protein"/>
    <property type="match status" value="1"/>
</dbReference>
<evidence type="ECO:0000256" key="7">
    <source>
        <dbReference type="ARBA" id="ARBA00022741"/>
    </source>
</evidence>
<dbReference type="PROSITE" id="PS00108">
    <property type="entry name" value="PROTEIN_KINASE_ST"/>
    <property type="match status" value="1"/>
</dbReference>
<comment type="catalytic activity">
    <reaction evidence="13">
        <text>L-threonyl-[protein] + ATP = O-phospho-L-threonyl-[protein] + ADP + H(+)</text>
        <dbReference type="Rhea" id="RHEA:46608"/>
        <dbReference type="Rhea" id="RHEA-COMP:11060"/>
        <dbReference type="Rhea" id="RHEA-COMP:11605"/>
        <dbReference type="ChEBI" id="CHEBI:15378"/>
        <dbReference type="ChEBI" id="CHEBI:30013"/>
        <dbReference type="ChEBI" id="CHEBI:30616"/>
        <dbReference type="ChEBI" id="CHEBI:61977"/>
        <dbReference type="ChEBI" id="CHEBI:456216"/>
        <dbReference type="EC" id="2.7.11.1"/>
    </reaction>
</comment>
<dbReference type="InterPro" id="IPR001245">
    <property type="entry name" value="Ser-Thr/Tyr_kinase_cat_dom"/>
</dbReference>
<evidence type="ECO:0000256" key="6">
    <source>
        <dbReference type="ARBA" id="ARBA00022729"/>
    </source>
</evidence>
<dbReference type="AlphaFoldDB" id="A0AAV7FAH6"/>
<feature type="chain" id="PRO_5043978338" description="non-specific serine/threonine protein kinase" evidence="17">
    <location>
        <begin position="22"/>
        <end position="694"/>
    </location>
</feature>
<evidence type="ECO:0000256" key="17">
    <source>
        <dbReference type="SAM" id="SignalP"/>
    </source>
</evidence>
<dbReference type="GO" id="GO:0005524">
    <property type="term" value="F:ATP binding"/>
    <property type="evidence" value="ECO:0007669"/>
    <property type="project" value="UniProtKB-UniRule"/>
</dbReference>
<dbReference type="Pfam" id="PF14380">
    <property type="entry name" value="WAK_assoc"/>
    <property type="match status" value="1"/>
</dbReference>
<keyword evidence="20" id="KW-1185">Reference proteome</keyword>
<keyword evidence="4" id="KW-0808">Transferase</keyword>
<keyword evidence="3" id="KW-0723">Serine/threonine-protein kinase</keyword>
<keyword evidence="9 15" id="KW-0067">ATP-binding</keyword>
<dbReference type="InterPro" id="IPR008271">
    <property type="entry name" value="Ser/Thr_kinase_AS"/>
</dbReference>
<feature type="binding site" evidence="15">
    <location>
        <position position="374"/>
    </location>
    <ligand>
        <name>ATP</name>
        <dbReference type="ChEBI" id="CHEBI:30616"/>
    </ligand>
</feature>
<evidence type="ECO:0000256" key="11">
    <source>
        <dbReference type="ARBA" id="ARBA00023136"/>
    </source>
</evidence>
<evidence type="ECO:0000256" key="10">
    <source>
        <dbReference type="ARBA" id="ARBA00022989"/>
    </source>
</evidence>
<evidence type="ECO:0000256" key="12">
    <source>
        <dbReference type="ARBA" id="ARBA00023180"/>
    </source>
</evidence>
<comment type="catalytic activity">
    <reaction evidence="14">
        <text>L-seryl-[protein] + ATP = O-phospho-L-seryl-[protein] + ADP + H(+)</text>
        <dbReference type="Rhea" id="RHEA:17989"/>
        <dbReference type="Rhea" id="RHEA-COMP:9863"/>
        <dbReference type="Rhea" id="RHEA-COMP:11604"/>
        <dbReference type="ChEBI" id="CHEBI:15378"/>
        <dbReference type="ChEBI" id="CHEBI:29999"/>
        <dbReference type="ChEBI" id="CHEBI:30616"/>
        <dbReference type="ChEBI" id="CHEBI:83421"/>
        <dbReference type="ChEBI" id="CHEBI:456216"/>
        <dbReference type="EC" id="2.7.11.1"/>
    </reaction>
</comment>
<dbReference type="PROSITE" id="PS50011">
    <property type="entry name" value="PROTEIN_KINASE_DOM"/>
    <property type="match status" value="1"/>
</dbReference>
<dbReference type="Pfam" id="PF07714">
    <property type="entry name" value="PK_Tyr_Ser-Thr"/>
    <property type="match status" value="1"/>
</dbReference>
<keyword evidence="11 16" id="KW-0472">Membrane</keyword>
<comment type="caution">
    <text evidence="19">The sequence shown here is derived from an EMBL/GenBank/DDBJ whole genome shotgun (WGS) entry which is preliminary data.</text>
</comment>
<sequence>MGIRFIFFATALSLFFFFSASQSPEFISADPAYYYNRCGTATCGNLSLLYPFNAPSFCGHPDLRVTCINNERLVLRSNKILDAEPHRVVSNFSIDPAGISLYIASDALFGCEPVTRKNFMVDPNIFSLSSEYKYGTHLNCTRRPSSATSGTLQPSSCMGCNGTTTGNNLCFYASGFVGYPECENFFVYTTEEVNVTAIRDLRDYLKRGFKIRYTTSTECRDCRTTGGRCGSSPTGNFMCFCATTAHRSNCSDGVSEDLRTWLPGGSKSKLSKGVIAAIAVSASVAVLLAIAATAAICFMRRKAESKRKDDESGSFGKFSTETDVKGVVDGISPTRYSYSQIKKFTSNFSTKLGEGGYGSVYKGSVEGIGPVAVKLLKRREQSEKQFMNEVATVGRIHHHNLVGMLGYCAQGKNRALVYEFMEKGSLDKYIYTKKREEHQEGKDEKRILTSEQMYDIAVETARGILYLHEGCRSRILHLDIKPHNVLLNSNFSAKVADFGLARMIDKDHSHLSLTNAQGTPGYAAPEMWTKTYGPITDKSDVYSYGMLLLEMAGRRKNYDLAEENTSQIYFPDWIFKKAERGELKVRISGEKASAVEAEGKGSEGNKAQNGVEEEEEVIVEKMCLVGLWCIQHVPATRPAMSKVIQMLEGTVEIGMPPHPFPQEFNEEEFPSYYFTADKSSATQSSVTKETSESS</sequence>
<evidence type="ECO:0000256" key="9">
    <source>
        <dbReference type="ARBA" id="ARBA00022840"/>
    </source>
</evidence>
<keyword evidence="6 17" id="KW-0732">Signal</keyword>
<name>A0AAV7FAH6_ARIFI</name>
<dbReference type="InterPro" id="IPR011009">
    <property type="entry name" value="Kinase-like_dom_sf"/>
</dbReference>
<reference evidence="19 20" key="1">
    <citation type="submission" date="2021-07" db="EMBL/GenBank/DDBJ databases">
        <title>The Aristolochia fimbriata genome: insights into angiosperm evolution, floral development and chemical biosynthesis.</title>
        <authorList>
            <person name="Jiao Y."/>
        </authorList>
    </citation>
    <scope>NUCLEOTIDE SEQUENCE [LARGE SCALE GENOMIC DNA]</scope>
    <source>
        <strain evidence="19">IBCAS-2021</strain>
        <tissue evidence="19">Leaf</tissue>
    </source>
</reference>
<feature type="transmembrane region" description="Helical" evidence="16">
    <location>
        <begin position="274"/>
        <end position="298"/>
    </location>
</feature>
<evidence type="ECO:0000256" key="14">
    <source>
        <dbReference type="ARBA" id="ARBA00048679"/>
    </source>
</evidence>
<keyword evidence="10 16" id="KW-1133">Transmembrane helix</keyword>
<evidence type="ECO:0000256" key="4">
    <source>
        <dbReference type="ARBA" id="ARBA00022679"/>
    </source>
</evidence>
<evidence type="ECO:0000256" key="1">
    <source>
        <dbReference type="ARBA" id="ARBA00004479"/>
    </source>
</evidence>
<evidence type="ECO:0000259" key="18">
    <source>
        <dbReference type="PROSITE" id="PS50011"/>
    </source>
</evidence>
<dbReference type="Gene3D" id="3.30.200.20">
    <property type="entry name" value="Phosphorylase Kinase, domain 1"/>
    <property type="match status" value="1"/>
</dbReference>
<dbReference type="EC" id="2.7.11.1" evidence="2"/>
<evidence type="ECO:0000256" key="5">
    <source>
        <dbReference type="ARBA" id="ARBA00022692"/>
    </source>
</evidence>
<evidence type="ECO:0000256" key="13">
    <source>
        <dbReference type="ARBA" id="ARBA00047899"/>
    </source>
</evidence>
<dbReference type="InterPro" id="IPR045874">
    <property type="entry name" value="LRK10/LRL21-25-like"/>
</dbReference>
<evidence type="ECO:0000256" key="15">
    <source>
        <dbReference type="PROSITE-ProRule" id="PRU10141"/>
    </source>
</evidence>
<evidence type="ECO:0000256" key="8">
    <source>
        <dbReference type="ARBA" id="ARBA00022777"/>
    </source>
</evidence>
<evidence type="ECO:0000256" key="3">
    <source>
        <dbReference type="ARBA" id="ARBA00022527"/>
    </source>
</evidence>
<dbReference type="InterPro" id="IPR000719">
    <property type="entry name" value="Prot_kinase_dom"/>
</dbReference>
<evidence type="ECO:0000313" key="20">
    <source>
        <dbReference type="Proteomes" id="UP000825729"/>
    </source>
</evidence>
<protein>
    <recommendedName>
        <fullName evidence="2">non-specific serine/threonine protein kinase</fullName>
        <ecNumber evidence="2">2.7.11.1</ecNumber>
    </recommendedName>
</protein>
<dbReference type="Gene3D" id="1.10.510.10">
    <property type="entry name" value="Transferase(Phosphotransferase) domain 1"/>
    <property type="match status" value="1"/>
</dbReference>
<keyword evidence="5 16" id="KW-0812">Transmembrane</keyword>
<dbReference type="InterPro" id="IPR017441">
    <property type="entry name" value="Protein_kinase_ATP_BS"/>
</dbReference>
<dbReference type="FunFam" id="3.30.200.20:FF:000178">
    <property type="entry name" value="serine/threonine-protein kinase PBS1-like"/>
    <property type="match status" value="1"/>
</dbReference>